<dbReference type="EMBL" id="FP565575">
    <property type="protein sequence ID" value="CBE69001.1"/>
    <property type="molecule type" value="Genomic_DNA"/>
</dbReference>
<evidence type="ECO:0000256" key="1">
    <source>
        <dbReference type="SAM" id="MobiDB-lite"/>
    </source>
</evidence>
<organism evidence="2 3">
    <name type="scientific">Methylomirabilis oxygeniifera</name>
    <dbReference type="NCBI Taxonomy" id="671143"/>
    <lineage>
        <taxon>Bacteria</taxon>
        <taxon>Candidatus Methylomirabilota</taxon>
        <taxon>Candidatus Methylomirabilia</taxon>
        <taxon>Candidatus Methylomirabilales</taxon>
        <taxon>Candidatus Methylomirabilaceae</taxon>
        <taxon>Candidatus Methylomirabilis</taxon>
    </lineage>
</organism>
<evidence type="ECO:0008006" key="4">
    <source>
        <dbReference type="Google" id="ProtNLM"/>
    </source>
</evidence>
<dbReference type="KEGG" id="mox:DAMO_1951"/>
<feature type="compositionally biased region" description="Basic and acidic residues" evidence="1">
    <location>
        <begin position="157"/>
        <end position="173"/>
    </location>
</feature>
<evidence type="ECO:0000313" key="2">
    <source>
        <dbReference type="EMBL" id="CBE69001.1"/>
    </source>
</evidence>
<reference evidence="2 3" key="1">
    <citation type="journal article" date="2010" name="Nature">
        <title>Nitrite-driven anaerobic methane oxidation by oxygenic bacteria.</title>
        <authorList>
            <person name="Ettwig K.F."/>
            <person name="Butler M.K."/>
            <person name="Le Paslier D."/>
            <person name="Pelletier E."/>
            <person name="Mangenot S."/>
            <person name="Kuypers M.M.M."/>
            <person name="Schreiber F."/>
            <person name="Dutilh B.E."/>
            <person name="Zedelius J."/>
            <person name="de Beer D."/>
            <person name="Gloerich J."/>
            <person name="Wessels H.J.C.T."/>
            <person name="van Allen T."/>
            <person name="Luesken F."/>
            <person name="Wu M."/>
            <person name="van de Pas-Schoonen K.T."/>
            <person name="Op den Camp H.J.M."/>
            <person name="Janssen-Megens E.M."/>
            <person name="Francoijs K-J."/>
            <person name="Stunnenberg H."/>
            <person name="Weissenbach J."/>
            <person name="Jetten M.S.M."/>
            <person name="Strous M."/>
        </authorList>
    </citation>
    <scope>NUCLEOTIDE SEQUENCE [LARGE SCALE GENOMIC DNA]</scope>
</reference>
<dbReference type="STRING" id="671143.DAMO_1951"/>
<feature type="region of interest" description="Disordered" evidence="1">
    <location>
        <begin position="129"/>
        <end position="173"/>
    </location>
</feature>
<accession>D5MGX0</accession>
<protein>
    <recommendedName>
        <fullName evidence="4">Periplasmic heavy metal sensor</fullName>
    </recommendedName>
</protein>
<evidence type="ECO:0000313" key="3">
    <source>
        <dbReference type="Proteomes" id="UP000006898"/>
    </source>
</evidence>
<dbReference type="Gene3D" id="1.20.120.1490">
    <property type="match status" value="1"/>
</dbReference>
<feature type="compositionally biased region" description="Gly residues" evidence="1">
    <location>
        <begin position="139"/>
        <end position="155"/>
    </location>
</feature>
<sequence>MMGGHMHEGHEQSKTDEDAGHTLTHLLTHGQEIGLTSEQIGELKTMQLNLSRAQARAEADIKVATLELNAIAEDERADSAAIQAKVDQLKKAEGHLQSMAIRSGRSALAILSPEQREKDDALRREMMESMKAGQDQHSGGMGGMRGGGRMGTGRSKGGKDEGVGKAETTAHRH</sequence>
<dbReference type="Proteomes" id="UP000006898">
    <property type="component" value="Chromosome"/>
</dbReference>
<dbReference type="HOGENOM" id="CLU_1544813_0_0_0"/>
<proteinExistence type="predicted"/>
<gene>
    <name evidence="2" type="ORF">DAMO_1951</name>
</gene>
<dbReference type="eggNOG" id="COG3678">
    <property type="taxonomic scope" value="Bacteria"/>
</dbReference>
<name>D5MGX0_METO1</name>
<dbReference type="AlphaFoldDB" id="D5MGX0"/>